<feature type="domain" description="Ig-like" evidence="8">
    <location>
        <begin position="187"/>
        <end position="263"/>
    </location>
</feature>
<keyword evidence="7" id="KW-1133">Transmembrane helix</keyword>
<evidence type="ECO:0000259" key="8">
    <source>
        <dbReference type="PROSITE" id="PS50835"/>
    </source>
</evidence>
<reference evidence="9 10" key="1">
    <citation type="submission" date="2020-04" db="EMBL/GenBank/DDBJ databases">
        <title>Chromosome-level genome assembly of a cyprinid fish Onychostoma macrolepis by integration of Nanopore Sequencing, Bionano and Hi-C technology.</title>
        <authorList>
            <person name="Wang D."/>
        </authorList>
    </citation>
    <scope>NUCLEOTIDE SEQUENCE [LARGE SCALE GENOMIC DNA]</scope>
    <source>
        <strain evidence="9">SWU-2019</strain>
        <tissue evidence="9">Muscle</tissue>
    </source>
</reference>
<evidence type="ECO:0000256" key="6">
    <source>
        <dbReference type="ARBA" id="ARBA00037995"/>
    </source>
</evidence>
<feature type="transmembrane region" description="Helical" evidence="7">
    <location>
        <begin position="63"/>
        <end position="85"/>
    </location>
</feature>
<keyword evidence="3" id="KW-1015">Disulfide bond</keyword>
<dbReference type="SMART" id="SM00409">
    <property type="entry name" value="IG"/>
    <property type="match status" value="3"/>
</dbReference>
<protein>
    <recommendedName>
        <fullName evidence="8">Ig-like domain-containing protein</fullName>
    </recommendedName>
</protein>
<dbReference type="InterPro" id="IPR003599">
    <property type="entry name" value="Ig_sub"/>
</dbReference>
<dbReference type="Proteomes" id="UP000579812">
    <property type="component" value="Unassembled WGS sequence"/>
</dbReference>
<keyword evidence="1" id="KW-0732">Signal</keyword>
<sequence length="392" mass="43778">MAAKHQRNIREALQHPHPNTSASCCCHYRTEPNRAEHTLTHTQTHTRGRAELYSFEPDEMSCFWIHSVLIPGFFVLFGFEGFPVISVDSQRSTDNITIRQGDTAVIRCYVDDKVSKVAWLNRSNIIFAGEDKWSLDPRVELVTQGQLEYSLRIQKVDVFDEGPYTCSIQTKQQPKTSQVYLIVQVPPVIYKVSDDITVNEGSNVTLTCLANGRPDPSITWRLLNPSAEALDVGEYLEISGIVRSQAGRYECKASNDVSTPDVKYVNVVVNYPPYIKEVRSSETPVGQAGALHCEASAVPQPEFEWYRDERRLSSSQSVSIQISGSRTLLVVANVTEDDYGNYTCVATNRLGIHNASVFLYKPGTGRDINASGCVCQSFWLLLLSVLSALLKC</sequence>
<dbReference type="InterPro" id="IPR013783">
    <property type="entry name" value="Ig-like_fold"/>
</dbReference>
<dbReference type="SMART" id="SM00408">
    <property type="entry name" value="IGc2"/>
    <property type="match status" value="3"/>
</dbReference>
<accession>A0A7J6CBT8</accession>
<evidence type="ECO:0000256" key="3">
    <source>
        <dbReference type="ARBA" id="ARBA00023157"/>
    </source>
</evidence>
<dbReference type="InterPro" id="IPR036179">
    <property type="entry name" value="Ig-like_dom_sf"/>
</dbReference>
<evidence type="ECO:0000313" key="9">
    <source>
        <dbReference type="EMBL" id="KAF4104534.1"/>
    </source>
</evidence>
<organism evidence="9 10">
    <name type="scientific">Onychostoma macrolepis</name>
    <dbReference type="NCBI Taxonomy" id="369639"/>
    <lineage>
        <taxon>Eukaryota</taxon>
        <taxon>Metazoa</taxon>
        <taxon>Chordata</taxon>
        <taxon>Craniata</taxon>
        <taxon>Vertebrata</taxon>
        <taxon>Euteleostomi</taxon>
        <taxon>Actinopterygii</taxon>
        <taxon>Neopterygii</taxon>
        <taxon>Teleostei</taxon>
        <taxon>Ostariophysi</taxon>
        <taxon>Cypriniformes</taxon>
        <taxon>Cyprinidae</taxon>
        <taxon>Acrossocheilinae</taxon>
        <taxon>Onychostoma</taxon>
    </lineage>
</organism>
<dbReference type="Pfam" id="PF07679">
    <property type="entry name" value="I-set"/>
    <property type="match status" value="2"/>
</dbReference>
<dbReference type="FunFam" id="2.60.40.10:FF:000013">
    <property type="entry name" value="cell adhesion molecule 1 isoform X1"/>
    <property type="match status" value="1"/>
</dbReference>
<keyword evidence="2" id="KW-0677">Repeat</keyword>
<keyword evidence="7" id="KW-0472">Membrane</keyword>
<evidence type="ECO:0000313" key="10">
    <source>
        <dbReference type="Proteomes" id="UP000579812"/>
    </source>
</evidence>
<comment type="similarity">
    <text evidence="6">Belongs to the immunoglobulin superfamily. IgLON family.</text>
</comment>
<evidence type="ECO:0000256" key="1">
    <source>
        <dbReference type="ARBA" id="ARBA00022729"/>
    </source>
</evidence>
<feature type="domain" description="Ig-like" evidence="8">
    <location>
        <begin position="83"/>
        <end position="177"/>
    </location>
</feature>
<dbReference type="Gene3D" id="2.60.40.10">
    <property type="entry name" value="Immunoglobulins"/>
    <property type="match status" value="3"/>
</dbReference>
<dbReference type="InterPro" id="IPR013098">
    <property type="entry name" value="Ig_I-set"/>
</dbReference>
<dbReference type="PROSITE" id="PS50835">
    <property type="entry name" value="IG_LIKE"/>
    <property type="match status" value="3"/>
</dbReference>
<dbReference type="InterPro" id="IPR007110">
    <property type="entry name" value="Ig-like_dom"/>
</dbReference>
<proteinExistence type="inferred from homology"/>
<dbReference type="PROSITE" id="PS51257">
    <property type="entry name" value="PROKAR_LIPOPROTEIN"/>
    <property type="match status" value="1"/>
</dbReference>
<name>A0A7J6CBT8_9TELE</name>
<keyword evidence="5" id="KW-0393">Immunoglobulin domain</keyword>
<keyword evidence="4" id="KW-0325">Glycoprotein</keyword>
<dbReference type="Pfam" id="PF13927">
    <property type="entry name" value="Ig_3"/>
    <property type="match status" value="1"/>
</dbReference>
<evidence type="ECO:0000256" key="2">
    <source>
        <dbReference type="ARBA" id="ARBA00022737"/>
    </source>
</evidence>
<keyword evidence="7" id="KW-0812">Transmembrane</keyword>
<evidence type="ECO:0000256" key="5">
    <source>
        <dbReference type="ARBA" id="ARBA00023319"/>
    </source>
</evidence>
<comment type="caution">
    <text evidence="9">The sequence shown here is derived from an EMBL/GenBank/DDBJ whole genome shotgun (WGS) entry which is preliminary data.</text>
</comment>
<keyword evidence="10" id="KW-1185">Reference proteome</keyword>
<dbReference type="EMBL" id="JAAMOB010000015">
    <property type="protein sequence ID" value="KAF4104534.1"/>
    <property type="molecule type" value="Genomic_DNA"/>
</dbReference>
<evidence type="ECO:0000256" key="4">
    <source>
        <dbReference type="ARBA" id="ARBA00023180"/>
    </source>
</evidence>
<feature type="domain" description="Ig-like" evidence="8">
    <location>
        <begin position="272"/>
        <end position="348"/>
    </location>
</feature>
<dbReference type="InterPro" id="IPR050876">
    <property type="entry name" value="IgLON_domain"/>
</dbReference>
<dbReference type="FunFam" id="2.60.40.10:FF:000305">
    <property type="entry name" value="neurotrimin isoform X2"/>
    <property type="match status" value="1"/>
</dbReference>
<dbReference type="OrthoDB" id="6159398at2759"/>
<dbReference type="PANTHER" id="PTHR42757:SF22">
    <property type="entry name" value="LIMBIC SYSTEM-ASSOCIATED MEMBRANE PROTEIN"/>
    <property type="match status" value="1"/>
</dbReference>
<dbReference type="CDD" id="cd00096">
    <property type="entry name" value="Ig"/>
    <property type="match status" value="1"/>
</dbReference>
<dbReference type="AlphaFoldDB" id="A0A7J6CBT8"/>
<gene>
    <name evidence="9" type="ORF">G5714_015521</name>
</gene>
<dbReference type="SUPFAM" id="SSF48726">
    <property type="entry name" value="Immunoglobulin"/>
    <property type="match status" value="3"/>
</dbReference>
<dbReference type="InterPro" id="IPR003598">
    <property type="entry name" value="Ig_sub2"/>
</dbReference>
<dbReference type="PANTHER" id="PTHR42757">
    <property type="entry name" value="IGLON FAMILY OF IMMUNOGLOBULIN SUPERFAMILY-RELATED"/>
    <property type="match status" value="1"/>
</dbReference>
<evidence type="ECO:0000256" key="7">
    <source>
        <dbReference type="SAM" id="Phobius"/>
    </source>
</evidence>